<evidence type="ECO:0000256" key="1">
    <source>
        <dbReference type="ARBA" id="ARBA00006226"/>
    </source>
</evidence>
<name>A0A516IP68_9SPHN</name>
<dbReference type="PANTHER" id="PTHR33755">
    <property type="entry name" value="TOXIN PARE1-RELATED"/>
    <property type="match status" value="1"/>
</dbReference>
<sequence>MARYDVALTAGAERDLDSICTYLEQQRGPDAIDEWLDNFNDAIGLLETFPDRGSVPPELEALGIKDIRQKQFKPYRIIYRVMETSVFIMVVAHGSRDFQSLLLERLLRS</sequence>
<reference evidence="3 4" key="1">
    <citation type="submission" date="2019-07" db="EMBL/GenBank/DDBJ databases">
        <title>Sphingomonas AE3 Genome sequencing and assembly.</title>
        <authorList>
            <person name="Kim H."/>
        </authorList>
    </citation>
    <scope>NUCLEOTIDE SEQUENCE [LARGE SCALE GENOMIC DNA]</scope>
    <source>
        <strain evidence="3 4">AE3</strain>
    </source>
</reference>
<organism evidence="3 4">
    <name type="scientific">Sphingomonas xanthus</name>
    <dbReference type="NCBI Taxonomy" id="2594473"/>
    <lineage>
        <taxon>Bacteria</taxon>
        <taxon>Pseudomonadati</taxon>
        <taxon>Pseudomonadota</taxon>
        <taxon>Alphaproteobacteria</taxon>
        <taxon>Sphingomonadales</taxon>
        <taxon>Sphingomonadaceae</taxon>
        <taxon>Sphingomonas</taxon>
    </lineage>
</organism>
<dbReference type="Gene3D" id="3.30.2310.20">
    <property type="entry name" value="RelE-like"/>
    <property type="match status" value="1"/>
</dbReference>
<proteinExistence type="inferred from homology"/>
<keyword evidence="4" id="KW-1185">Reference proteome</keyword>
<dbReference type="InterPro" id="IPR051803">
    <property type="entry name" value="TA_system_RelE-like_toxin"/>
</dbReference>
<keyword evidence="2" id="KW-1277">Toxin-antitoxin system</keyword>
<evidence type="ECO:0000256" key="2">
    <source>
        <dbReference type="ARBA" id="ARBA00022649"/>
    </source>
</evidence>
<evidence type="ECO:0000313" key="4">
    <source>
        <dbReference type="Proteomes" id="UP000321857"/>
    </source>
</evidence>
<dbReference type="PANTHER" id="PTHR33755:SF6">
    <property type="entry name" value="PLASMID STABILIZATION SYSTEM PROTEIN"/>
    <property type="match status" value="1"/>
</dbReference>
<comment type="similarity">
    <text evidence="1">Belongs to the RelE toxin family.</text>
</comment>
<dbReference type="InterPro" id="IPR035093">
    <property type="entry name" value="RelE/ParE_toxin_dom_sf"/>
</dbReference>
<dbReference type="InterPro" id="IPR007712">
    <property type="entry name" value="RelE/ParE_toxin"/>
</dbReference>
<dbReference type="Proteomes" id="UP000321857">
    <property type="component" value="Chromosome"/>
</dbReference>
<dbReference type="KEGG" id="sxa:FMM02_00910"/>
<dbReference type="RefSeq" id="WP_147493109.1">
    <property type="nucleotide sequence ID" value="NZ_CP041659.1"/>
</dbReference>
<protein>
    <submittedName>
        <fullName evidence="3">Type II toxin-antitoxin system RelE/ParE family toxin</fullName>
    </submittedName>
</protein>
<accession>A0A516IP68</accession>
<dbReference type="EMBL" id="CP041659">
    <property type="protein sequence ID" value="QDP18646.1"/>
    <property type="molecule type" value="Genomic_DNA"/>
</dbReference>
<gene>
    <name evidence="3" type="ORF">FMM02_00910</name>
</gene>
<dbReference type="AlphaFoldDB" id="A0A516IP68"/>
<evidence type="ECO:0000313" key="3">
    <source>
        <dbReference type="EMBL" id="QDP18646.1"/>
    </source>
</evidence>
<dbReference type="OrthoDB" id="9798046at2"/>
<dbReference type="Pfam" id="PF05016">
    <property type="entry name" value="ParE_toxin"/>
    <property type="match status" value="1"/>
</dbReference>